<proteinExistence type="predicted"/>
<name>A0A8J7C572_9CYAN</name>
<protein>
    <submittedName>
        <fullName evidence="1">Uncharacterized protein</fullName>
    </submittedName>
</protein>
<keyword evidence="2" id="KW-1185">Reference proteome</keyword>
<comment type="caution">
    <text evidence="1">The sequence shown here is derived from an EMBL/GenBank/DDBJ whole genome shotgun (WGS) entry which is preliminary data.</text>
</comment>
<dbReference type="AlphaFoldDB" id="A0A8J7C572"/>
<gene>
    <name evidence="1" type="ORF">ICL16_11505</name>
</gene>
<sequence length="56" mass="6323">MENETLQLQEKPNHLDCDQIPRPFGLWRGRVQMSDDFDVLPESIAAAFAGVKVPVI</sequence>
<dbReference type="EMBL" id="JACXAE010000043">
    <property type="protein sequence ID" value="MBD2772679.1"/>
    <property type="molecule type" value="Genomic_DNA"/>
</dbReference>
<organism evidence="1 2">
    <name type="scientific">Iningainema tapete BLCC-T55</name>
    <dbReference type="NCBI Taxonomy" id="2748662"/>
    <lineage>
        <taxon>Bacteria</taxon>
        <taxon>Bacillati</taxon>
        <taxon>Cyanobacteriota</taxon>
        <taxon>Cyanophyceae</taxon>
        <taxon>Nostocales</taxon>
        <taxon>Scytonemataceae</taxon>
        <taxon>Iningainema tapete</taxon>
    </lineage>
</organism>
<evidence type="ECO:0000313" key="1">
    <source>
        <dbReference type="EMBL" id="MBD2772679.1"/>
    </source>
</evidence>
<accession>A0A8J7C572</accession>
<dbReference type="Proteomes" id="UP000629098">
    <property type="component" value="Unassembled WGS sequence"/>
</dbReference>
<evidence type="ECO:0000313" key="2">
    <source>
        <dbReference type="Proteomes" id="UP000629098"/>
    </source>
</evidence>
<reference evidence="1" key="1">
    <citation type="submission" date="2020-09" db="EMBL/GenBank/DDBJ databases">
        <title>Iningainema tapete sp. nov. (Scytonemataceae, Cyanobacteria) from greenhouses in central Florida (USA) produces two types of nodularin with biosynthetic potential for microcystin-LR and anabaenopeptins.</title>
        <authorList>
            <person name="Berthold D.E."/>
            <person name="Lefler F.W."/>
            <person name="Huang I.-S."/>
            <person name="Abdulla H."/>
            <person name="Zimba P.V."/>
            <person name="Laughinghouse H.D. IV."/>
        </authorList>
    </citation>
    <scope>NUCLEOTIDE SEQUENCE</scope>
    <source>
        <strain evidence="1">BLCCT55</strain>
    </source>
</reference>
<dbReference type="RefSeq" id="WP_190827554.1">
    <property type="nucleotide sequence ID" value="NZ_CAWPPI010000043.1"/>
</dbReference>